<evidence type="ECO:0000313" key="4">
    <source>
        <dbReference type="Proteomes" id="UP000501812"/>
    </source>
</evidence>
<dbReference type="AlphaFoldDB" id="A0A858RPK0"/>
<dbReference type="KEGG" id="luo:HHL09_21885"/>
<gene>
    <name evidence="3" type="ORF">HHL09_21885</name>
</gene>
<feature type="region of interest" description="Disordered" evidence="1">
    <location>
        <begin position="41"/>
        <end position="83"/>
    </location>
</feature>
<name>A0A858RPK0_9BACT</name>
<reference evidence="3 4" key="1">
    <citation type="submission" date="2020-04" db="EMBL/GenBank/DDBJ databases">
        <title>Luteolibacter sp. G-1-1-1 isolated from soil.</title>
        <authorList>
            <person name="Dahal R.H."/>
        </authorList>
    </citation>
    <scope>NUCLEOTIDE SEQUENCE [LARGE SCALE GENOMIC DNA]</scope>
    <source>
        <strain evidence="3 4">G-1-1-1</strain>
    </source>
</reference>
<accession>A0A858RPK0</accession>
<protein>
    <recommendedName>
        <fullName evidence="5">Secreted protein</fullName>
    </recommendedName>
</protein>
<keyword evidence="4" id="KW-1185">Reference proteome</keyword>
<proteinExistence type="predicted"/>
<dbReference type="EMBL" id="CP051774">
    <property type="protein sequence ID" value="QJE98318.1"/>
    <property type="molecule type" value="Genomic_DNA"/>
</dbReference>
<feature type="compositionally biased region" description="Basic and acidic residues" evidence="1">
    <location>
        <begin position="60"/>
        <end position="74"/>
    </location>
</feature>
<dbReference type="RefSeq" id="WP_169456777.1">
    <property type="nucleotide sequence ID" value="NZ_CP051774.1"/>
</dbReference>
<evidence type="ECO:0000256" key="1">
    <source>
        <dbReference type="SAM" id="MobiDB-lite"/>
    </source>
</evidence>
<feature type="chain" id="PRO_5032338402" description="Secreted protein" evidence="2">
    <location>
        <begin position="24"/>
        <end position="83"/>
    </location>
</feature>
<evidence type="ECO:0000313" key="3">
    <source>
        <dbReference type="EMBL" id="QJE98318.1"/>
    </source>
</evidence>
<evidence type="ECO:0000256" key="2">
    <source>
        <dbReference type="SAM" id="SignalP"/>
    </source>
</evidence>
<sequence>MNAFQNPPVFLLALAGLGCFALAGLESGDGLGATWGGIKASERERGNGEDQASENGPIDLPHDVGKGKEEKPSGSDEVILTGR</sequence>
<evidence type="ECO:0008006" key="5">
    <source>
        <dbReference type="Google" id="ProtNLM"/>
    </source>
</evidence>
<keyword evidence="2" id="KW-0732">Signal</keyword>
<organism evidence="3 4">
    <name type="scientific">Luteolibacter luteus</name>
    <dbReference type="NCBI Taxonomy" id="2728835"/>
    <lineage>
        <taxon>Bacteria</taxon>
        <taxon>Pseudomonadati</taxon>
        <taxon>Verrucomicrobiota</taxon>
        <taxon>Verrucomicrobiia</taxon>
        <taxon>Verrucomicrobiales</taxon>
        <taxon>Verrucomicrobiaceae</taxon>
        <taxon>Luteolibacter</taxon>
    </lineage>
</organism>
<feature type="signal peptide" evidence="2">
    <location>
        <begin position="1"/>
        <end position="23"/>
    </location>
</feature>
<dbReference type="Proteomes" id="UP000501812">
    <property type="component" value="Chromosome"/>
</dbReference>